<dbReference type="PANTHER" id="PTHR48050">
    <property type="entry name" value="STEROL 3-BETA-GLUCOSYLTRANSFERASE"/>
    <property type="match status" value="1"/>
</dbReference>
<dbReference type="AlphaFoldDB" id="A0A6I4US86"/>
<dbReference type="EMBL" id="WTYK01000004">
    <property type="protein sequence ID" value="MXP41641.1"/>
    <property type="molecule type" value="Genomic_DNA"/>
</dbReference>
<gene>
    <name evidence="2" type="ORF">GRI75_08295</name>
</gene>
<sequence length="435" mass="46889">MTCERVLSFLLTTWEGGGSVGPAMTVARKLRQHGHRIRVMSDRCNEPEALAAGAEFVPWSRAPSRPDRSKDSDVFRDWEAETPPEQIGRVIDRIMAGPALAYAQDIIEELQRNPVDLVVSSEMLFGVMIGCEAIGQKHALLTANINLFPTPGVPPLGPGLLPAKSPEEEALHEEITRANRQLFERALPPVNAARAEFGLRPLANIEEQFASAERMLLGTSQAFDFAPEAIPPHIRYVGPQLDDPAWAPDWQSPWGEDDRRPLVLVSFSTSFQDHAAVLQRIADAAADLPVRLLVTLGATIAPSQLRAAANSRLVEAAPHNMVMPQASLVITHGGHGTVTRALMHRKPLIVVPHGRDQNDNAARVAARGAGLVLGAQSSAEEFAAAIQQVLSEPGFGAAARALGDRVAADAEHSPVVEELERIALRPSASRSLQAA</sequence>
<dbReference type="InterPro" id="IPR002213">
    <property type="entry name" value="UDP_glucos_trans"/>
</dbReference>
<protein>
    <submittedName>
        <fullName evidence="2">Glycosyltransferase</fullName>
    </submittedName>
</protein>
<evidence type="ECO:0000259" key="1">
    <source>
        <dbReference type="Pfam" id="PF06722"/>
    </source>
</evidence>
<keyword evidence="3" id="KW-1185">Reference proteome</keyword>
<dbReference type="RefSeq" id="WP_160746494.1">
    <property type="nucleotide sequence ID" value="NZ_WTYK01000004.1"/>
</dbReference>
<dbReference type="GO" id="GO:0017000">
    <property type="term" value="P:antibiotic biosynthetic process"/>
    <property type="evidence" value="ECO:0007669"/>
    <property type="project" value="UniProtKB-ARBA"/>
</dbReference>
<evidence type="ECO:0000313" key="2">
    <source>
        <dbReference type="EMBL" id="MXP41641.1"/>
    </source>
</evidence>
<dbReference type="OrthoDB" id="139086at2"/>
<dbReference type="Proteomes" id="UP000469159">
    <property type="component" value="Unassembled WGS sequence"/>
</dbReference>
<accession>A0A6I4US86</accession>
<evidence type="ECO:0000313" key="3">
    <source>
        <dbReference type="Proteomes" id="UP000469159"/>
    </source>
</evidence>
<feature type="domain" description="Erythromycin biosynthesis protein CIII-like C-terminal" evidence="1">
    <location>
        <begin position="281"/>
        <end position="420"/>
    </location>
</feature>
<dbReference type="PANTHER" id="PTHR48050:SF13">
    <property type="entry name" value="STEROL 3-BETA-GLUCOSYLTRANSFERASE UGT80A2"/>
    <property type="match status" value="1"/>
</dbReference>
<dbReference type="CDD" id="cd03784">
    <property type="entry name" value="GT1_Gtf-like"/>
    <property type="match status" value="1"/>
</dbReference>
<dbReference type="InterPro" id="IPR010610">
    <property type="entry name" value="EryCIII-like_C"/>
</dbReference>
<reference evidence="2 3" key="1">
    <citation type="submission" date="2019-12" db="EMBL/GenBank/DDBJ databases">
        <title>Genomic-based taxomic classification of the family Erythrobacteraceae.</title>
        <authorList>
            <person name="Xu L."/>
        </authorList>
    </citation>
    <scope>NUCLEOTIDE SEQUENCE [LARGE SCALE GENOMIC DNA]</scope>
    <source>
        <strain evidence="2 3">MCCC 1K02066</strain>
    </source>
</reference>
<name>A0A6I4US86_9SPHN</name>
<dbReference type="GO" id="GO:0016758">
    <property type="term" value="F:hexosyltransferase activity"/>
    <property type="evidence" value="ECO:0007669"/>
    <property type="project" value="UniProtKB-ARBA"/>
</dbReference>
<dbReference type="Gene3D" id="3.40.50.2000">
    <property type="entry name" value="Glycogen Phosphorylase B"/>
    <property type="match status" value="2"/>
</dbReference>
<dbReference type="SUPFAM" id="SSF53756">
    <property type="entry name" value="UDP-Glycosyltransferase/glycogen phosphorylase"/>
    <property type="match status" value="1"/>
</dbReference>
<dbReference type="InterPro" id="IPR050426">
    <property type="entry name" value="Glycosyltransferase_28"/>
</dbReference>
<keyword evidence="2" id="KW-0808">Transferase</keyword>
<dbReference type="Pfam" id="PF06722">
    <property type="entry name" value="EryCIII-like_C"/>
    <property type="match status" value="1"/>
</dbReference>
<comment type="caution">
    <text evidence="2">The sequence shown here is derived from an EMBL/GenBank/DDBJ whole genome shotgun (WGS) entry which is preliminary data.</text>
</comment>
<dbReference type="GO" id="GO:0008194">
    <property type="term" value="F:UDP-glycosyltransferase activity"/>
    <property type="evidence" value="ECO:0007669"/>
    <property type="project" value="InterPro"/>
</dbReference>
<organism evidence="2 3">
    <name type="scientific">Croceibacterium soli</name>
    <dbReference type="NCBI Taxonomy" id="1739690"/>
    <lineage>
        <taxon>Bacteria</taxon>
        <taxon>Pseudomonadati</taxon>
        <taxon>Pseudomonadota</taxon>
        <taxon>Alphaproteobacteria</taxon>
        <taxon>Sphingomonadales</taxon>
        <taxon>Erythrobacteraceae</taxon>
        <taxon>Croceibacterium</taxon>
    </lineage>
</organism>
<proteinExistence type="predicted"/>